<dbReference type="GO" id="GO:0015159">
    <property type="term" value="F:polysaccharide transmembrane transporter activity"/>
    <property type="evidence" value="ECO:0007669"/>
    <property type="project" value="InterPro"/>
</dbReference>
<keyword evidence="3" id="KW-0813">Transport</keyword>
<evidence type="ECO:0000256" key="5">
    <source>
        <dbReference type="ARBA" id="ARBA00022597"/>
    </source>
</evidence>
<gene>
    <name evidence="17" type="ORF">SAMN05444359_11120</name>
</gene>
<evidence type="ECO:0000259" key="16">
    <source>
        <dbReference type="Pfam" id="PF22461"/>
    </source>
</evidence>
<dbReference type="EMBL" id="FOFB01000011">
    <property type="protein sequence ID" value="SEQ51193.1"/>
    <property type="molecule type" value="Genomic_DNA"/>
</dbReference>
<evidence type="ECO:0000256" key="8">
    <source>
        <dbReference type="ARBA" id="ARBA00023047"/>
    </source>
</evidence>
<keyword evidence="8" id="KW-0625">Polysaccharide transport</keyword>
<keyword evidence="14" id="KW-0449">Lipoprotein</keyword>
<dbReference type="PANTHER" id="PTHR33619">
    <property type="entry name" value="POLYSACCHARIDE EXPORT PROTEIN GFCE-RELATED"/>
    <property type="match status" value="1"/>
</dbReference>
<evidence type="ECO:0000256" key="11">
    <source>
        <dbReference type="ARBA" id="ARBA00023136"/>
    </source>
</evidence>
<organism evidence="17 18">
    <name type="scientific">Neolewinella agarilytica</name>
    <dbReference type="NCBI Taxonomy" id="478744"/>
    <lineage>
        <taxon>Bacteria</taxon>
        <taxon>Pseudomonadati</taxon>
        <taxon>Bacteroidota</taxon>
        <taxon>Saprospiria</taxon>
        <taxon>Saprospirales</taxon>
        <taxon>Lewinellaceae</taxon>
        <taxon>Neolewinella</taxon>
    </lineage>
</organism>
<reference evidence="18" key="1">
    <citation type="submission" date="2016-10" db="EMBL/GenBank/DDBJ databases">
        <authorList>
            <person name="Varghese N."/>
            <person name="Submissions S."/>
        </authorList>
    </citation>
    <scope>NUCLEOTIDE SEQUENCE [LARGE SCALE GENOMIC DNA]</scope>
    <source>
        <strain evidence="18">DSM 24740</strain>
    </source>
</reference>
<keyword evidence="10" id="KW-0626">Porin</keyword>
<feature type="domain" description="SLBB" evidence="16">
    <location>
        <begin position="144"/>
        <end position="223"/>
    </location>
</feature>
<dbReference type="GO" id="GO:0009279">
    <property type="term" value="C:cell outer membrane"/>
    <property type="evidence" value="ECO:0007669"/>
    <property type="project" value="UniProtKB-SubCell"/>
</dbReference>
<keyword evidence="11" id="KW-0472">Membrane</keyword>
<comment type="subcellular location">
    <subcellularLocation>
        <location evidence="1">Cell outer membrane</location>
        <topology evidence="1">Multi-pass membrane protein</topology>
    </subcellularLocation>
</comment>
<dbReference type="AlphaFoldDB" id="A0A1H9GMF8"/>
<evidence type="ECO:0000256" key="10">
    <source>
        <dbReference type="ARBA" id="ARBA00023114"/>
    </source>
</evidence>
<feature type="domain" description="Polysaccharide export protein N-terminal" evidence="15">
    <location>
        <begin position="45"/>
        <end position="138"/>
    </location>
</feature>
<keyword evidence="6" id="KW-0812">Transmembrane</keyword>
<dbReference type="InterPro" id="IPR054765">
    <property type="entry name" value="SLBB_dom"/>
</dbReference>
<accession>A0A1H9GMF8</accession>
<dbReference type="Pfam" id="PF02563">
    <property type="entry name" value="Poly_export"/>
    <property type="match status" value="1"/>
</dbReference>
<dbReference type="GO" id="GO:0046930">
    <property type="term" value="C:pore complex"/>
    <property type="evidence" value="ECO:0007669"/>
    <property type="project" value="UniProtKB-KW"/>
</dbReference>
<evidence type="ECO:0000313" key="18">
    <source>
        <dbReference type="Proteomes" id="UP000199021"/>
    </source>
</evidence>
<comment type="similarity">
    <text evidence="2">Belongs to the BexD/CtrA/VexA family.</text>
</comment>
<evidence type="ECO:0000256" key="9">
    <source>
        <dbReference type="ARBA" id="ARBA00023065"/>
    </source>
</evidence>
<dbReference type="InterPro" id="IPR003715">
    <property type="entry name" value="Poly_export_N"/>
</dbReference>
<keyword evidence="7" id="KW-0732">Signal</keyword>
<evidence type="ECO:0000259" key="15">
    <source>
        <dbReference type="Pfam" id="PF02563"/>
    </source>
</evidence>
<dbReference type="Gene3D" id="3.10.560.10">
    <property type="entry name" value="Outer membrane lipoprotein wza domain like"/>
    <property type="match status" value="1"/>
</dbReference>
<keyword evidence="18" id="KW-1185">Reference proteome</keyword>
<evidence type="ECO:0000256" key="6">
    <source>
        <dbReference type="ARBA" id="ARBA00022692"/>
    </source>
</evidence>
<evidence type="ECO:0000256" key="7">
    <source>
        <dbReference type="ARBA" id="ARBA00022729"/>
    </source>
</evidence>
<evidence type="ECO:0000256" key="4">
    <source>
        <dbReference type="ARBA" id="ARBA00022452"/>
    </source>
</evidence>
<keyword evidence="12" id="KW-0564">Palmitate</keyword>
<evidence type="ECO:0000256" key="13">
    <source>
        <dbReference type="ARBA" id="ARBA00023237"/>
    </source>
</evidence>
<evidence type="ECO:0000313" key="17">
    <source>
        <dbReference type="EMBL" id="SEQ51193.1"/>
    </source>
</evidence>
<protein>
    <submittedName>
        <fullName evidence="17">Polysaccharide export outer membrane protein</fullName>
    </submittedName>
</protein>
<name>A0A1H9GMF8_9BACT</name>
<dbReference type="OrthoDB" id="662756at2"/>
<dbReference type="InParanoid" id="A0A1H9GMF8"/>
<evidence type="ECO:0000256" key="1">
    <source>
        <dbReference type="ARBA" id="ARBA00004571"/>
    </source>
</evidence>
<keyword evidence="4" id="KW-1134">Transmembrane beta strand</keyword>
<dbReference type="GO" id="GO:0006811">
    <property type="term" value="P:monoatomic ion transport"/>
    <property type="evidence" value="ECO:0007669"/>
    <property type="project" value="UniProtKB-KW"/>
</dbReference>
<sequence>MEHINTTLFILVILLSSCINHKELVNFNEAKLPADTPVPVLNALQLRVEPDDLLRINVHSIDPVAAAPFNIERQSTGNTQGIDFNSLELFSGYLVDREGYIDFPLLGRLMVKGMNLEEIKNLIHGKLKVYLKDPVVSARYLNFKITVLGEVSTPGIIRLTNSRVTLLDALGHAGDLTPYADRSDILLVREGEETRVFKHIDLRREDFFNDPYFYLKQNDVVYVKPIKAKTATVSDPGQRLISYGSALLSFVTLIFAFTRD</sequence>
<dbReference type="STRING" id="478744.SAMN05444359_11120"/>
<keyword evidence="13" id="KW-0998">Cell outer membrane</keyword>
<proteinExistence type="inferred from homology"/>
<dbReference type="InterPro" id="IPR049712">
    <property type="entry name" value="Poly_export"/>
</dbReference>
<keyword evidence="9" id="KW-0406">Ion transport</keyword>
<evidence type="ECO:0000256" key="3">
    <source>
        <dbReference type="ARBA" id="ARBA00022448"/>
    </source>
</evidence>
<dbReference type="GO" id="GO:0015288">
    <property type="term" value="F:porin activity"/>
    <property type="evidence" value="ECO:0007669"/>
    <property type="project" value="UniProtKB-KW"/>
</dbReference>
<evidence type="ECO:0000256" key="14">
    <source>
        <dbReference type="ARBA" id="ARBA00023288"/>
    </source>
</evidence>
<evidence type="ECO:0000256" key="2">
    <source>
        <dbReference type="ARBA" id="ARBA00009450"/>
    </source>
</evidence>
<evidence type="ECO:0000256" key="12">
    <source>
        <dbReference type="ARBA" id="ARBA00023139"/>
    </source>
</evidence>
<keyword evidence="5" id="KW-0762">Sugar transport</keyword>
<dbReference type="Proteomes" id="UP000199021">
    <property type="component" value="Unassembled WGS sequence"/>
</dbReference>
<dbReference type="Pfam" id="PF22461">
    <property type="entry name" value="SLBB_2"/>
    <property type="match status" value="1"/>
</dbReference>
<dbReference type="PANTHER" id="PTHR33619:SF3">
    <property type="entry name" value="POLYSACCHARIDE EXPORT PROTEIN GFCE-RELATED"/>
    <property type="match status" value="1"/>
</dbReference>